<dbReference type="SUPFAM" id="SSF140490">
    <property type="entry name" value="Nqo1C-terminal domain-like"/>
    <property type="match status" value="1"/>
</dbReference>
<dbReference type="Gene3D" id="6.10.250.1450">
    <property type="match status" value="1"/>
</dbReference>
<name>A0A5E4YSN6_9BURK</name>
<keyword evidence="10" id="KW-1185">Reference proteome</keyword>
<evidence type="ECO:0000256" key="2">
    <source>
        <dbReference type="ARBA" id="ARBA00001966"/>
    </source>
</evidence>
<dbReference type="GO" id="GO:0008137">
    <property type="term" value="F:NADH dehydrogenase (ubiquinone) activity"/>
    <property type="evidence" value="ECO:0007669"/>
    <property type="project" value="InterPro"/>
</dbReference>
<keyword evidence="5" id="KW-0479">Metal-binding</keyword>
<comment type="similarity">
    <text evidence="3">Belongs to the complex I 51 kDa subunit family.</text>
</comment>
<dbReference type="EMBL" id="CABPRU010000018">
    <property type="protein sequence ID" value="VVE51801.1"/>
    <property type="molecule type" value="Genomic_DNA"/>
</dbReference>
<dbReference type="GO" id="GO:0010181">
    <property type="term" value="F:FMN binding"/>
    <property type="evidence" value="ECO:0007669"/>
    <property type="project" value="InterPro"/>
</dbReference>
<dbReference type="CDD" id="cd03063">
    <property type="entry name" value="TRX_Fd_FDH_beta"/>
    <property type="match status" value="1"/>
</dbReference>
<dbReference type="SMART" id="SM00928">
    <property type="entry name" value="NADH_4Fe-4S"/>
    <property type="match status" value="1"/>
</dbReference>
<dbReference type="Pfam" id="PF10589">
    <property type="entry name" value="NADH_4Fe-4S"/>
    <property type="match status" value="1"/>
</dbReference>
<keyword evidence="4" id="KW-0004">4Fe-4S</keyword>
<dbReference type="PANTHER" id="PTHR43578">
    <property type="entry name" value="NADH-QUINONE OXIDOREDUCTASE SUBUNIT F"/>
    <property type="match status" value="1"/>
</dbReference>
<evidence type="ECO:0000256" key="1">
    <source>
        <dbReference type="ARBA" id="ARBA00001917"/>
    </source>
</evidence>
<dbReference type="PANTHER" id="PTHR43578:SF3">
    <property type="entry name" value="NADH-QUINONE OXIDOREDUCTASE SUBUNIT F"/>
    <property type="match status" value="1"/>
</dbReference>
<dbReference type="InterPro" id="IPR001949">
    <property type="entry name" value="NADH-UbQ_OxRdtase_51kDa_CS"/>
</dbReference>
<dbReference type="InterPro" id="IPR037225">
    <property type="entry name" value="Nuo51_FMN-bd_sf"/>
</dbReference>
<dbReference type="Gene3D" id="3.10.20.600">
    <property type="match status" value="1"/>
</dbReference>
<dbReference type="InterPro" id="IPR037207">
    <property type="entry name" value="Nuop51_4Fe4S-bd_sf"/>
</dbReference>
<accession>A0A5E4YSN6</accession>
<keyword evidence="7" id="KW-0411">Iron-sulfur</keyword>
<dbReference type="Pfam" id="PF01512">
    <property type="entry name" value="Complex1_51K"/>
    <property type="match status" value="1"/>
</dbReference>
<comment type="cofactor">
    <cofactor evidence="2">
        <name>[4Fe-4S] cluster</name>
        <dbReference type="ChEBI" id="CHEBI:49883"/>
    </cofactor>
</comment>
<protein>
    <submittedName>
        <fullName evidence="9">Formate dehydrogenase</fullName>
    </submittedName>
</protein>
<dbReference type="Gene3D" id="1.20.1440.230">
    <property type="entry name" value="NADH-ubiquinone oxidoreductase 51kDa subunit, iron-sulphur binding domain"/>
    <property type="match status" value="1"/>
</dbReference>
<dbReference type="RefSeq" id="WP_150615119.1">
    <property type="nucleotide sequence ID" value="NZ_CABPRU010000018.1"/>
</dbReference>
<gene>
    <name evidence="9" type="ORF">PTE31013_04777</name>
</gene>
<reference evidence="9 10" key="1">
    <citation type="submission" date="2019-08" db="EMBL/GenBank/DDBJ databases">
        <authorList>
            <person name="Peeters C."/>
        </authorList>
    </citation>
    <scope>NUCLEOTIDE SEQUENCE [LARGE SCALE GENOMIC DNA]</scope>
    <source>
        <strain evidence="9 10">LMG 31013</strain>
    </source>
</reference>
<evidence type="ECO:0000313" key="9">
    <source>
        <dbReference type="EMBL" id="VVE51801.1"/>
    </source>
</evidence>
<evidence type="ECO:0000256" key="5">
    <source>
        <dbReference type="ARBA" id="ARBA00022723"/>
    </source>
</evidence>
<dbReference type="GO" id="GO:0046872">
    <property type="term" value="F:metal ion binding"/>
    <property type="evidence" value="ECO:0007669"/>
    <property type="project" value="UniProtKB-KW"/>
</dbReference>
<organism evidence="9 10">
    <name type="scientific">Pandoraea terrigena</name>
    <dbReference type="NCBI Taxonomy" id="2508292"/>
    <lineage>
        <taxon>Bacteria</taxon>
        <taxon>Pseudomonadati</taxon>
        <taxon>Pseudomonadota</taxon>
        <taxon>Betaproteobacteria</taxon>
        <taxon>Burkholderiales</taxon>
        <taxon>Burkholderiaceae</taxon>
        <taxon>Pandoraea</taxon>
    </lineage>
</organism>
<dbReference type="InterPro" id="IPR019575">
    <property type="entry name" value="Nuop51_4Fe4S-bd"/>
</dbReference>
<evidence type="ECO:0000313" key="10">
    <source>
        <dbReference type="Proteomes" id="UP000334380"/>
    </source>
</evidence>
<feature type="domain" description="NADH-ubiquinone oxidoreductase 51kDa subunit iron-sulphur binding" evidence="8">
    <location>
        <begin position="443"/>
        <end position="488"/>
    </location>
</feature>
<comment type="cofactor">
    <cofactor evidence="1">
        <name>FMN</name>
        <dbReference type="ChEBI" id="CHEBI:58210"/>
    </cofactor>
</comment>
<dbReference type="InterPro" id="IPR011538">
    <property type="entry name" value="Nuo51_FMN-bd"/>
</dbReference>
<evidence type="ECO:0000256" key="7">
    <source>
        <dbReference type="ARBA" id="ARBA00023014"/>
    </source>
</evidence>
<evidence type="ECO:0000256" key="3">
    <source>
        <dbReference type="ARBA" id="ARBA00007523"/>
    </source>
</evidence>
<dbReference type="SUPFAM" id="SSF142984">
    <property type="entry name" value="Nqo1 middle domain-like"/>
    <property type="match status" value="1"/>
</dbReference>
<dbReference type="AlphaFoldDB" id="A0A5E4YSN6"/>
<dbReference type="GO" id="GO:0051539">
    <property type="term" value="F:4 iron, 4 sulfur cluster binding"/>
    <property type="evidence" value="ECO:0007669"/>
    <property type="project" value="UniProtKB-KW"/>
</dbReference>
<dbReference type="SUPFAM" id="SSF142019">
    <property type="entry name" value="Nqo1 FMN-binding domain-like"/>
    <property type="match status" value="1"/>
</dbReference>
<evidence type="ECO:0000259" key="8">
    <source>
        <dbReference type="SMART" id="SM00928"/>
    </source>
</evidence>
<dbReference type="PROSITE" id="PS00645">
    <property type="entry name" value="COMPLEX1_51K_2"/>
    <property type="match status" value="1"/>
</dbReference>
<sequence>MSQSSTSAKSSTLPVAPGKVRLYLPRDSAALALGADDVADAIIAQATQRGIDIELVRNGTRGMLWLEPLLEVATPAGRVAYGPVDADDVPGLFDANVTAGGDHPLALGLTEEIPYFKKQERLTFARVGITDPVSVDDYVAHDGYRGLRNALAMDGAAIVAQVTESGLRGRGGAAFPTGIKWKTVLGTSAAQKYIVCNADEGDSGTFADRMLMEGDPLVLVEGMTIAGIAVGATRGYIYVRSEYPHSIDVLNEAIANAGQAGYLGENILGTGKTFHLEVRKAAGAYVCGEETALLESLEGKRGVVRAKPPLPAIEGLFGLPTVINNVISLASVPIIMDRGADFYKNFGMGRSRGTLPIQLAGNIKYGGLIEKAFGVTLRDILYEFGGGAITGRPLRAVQVGGPLGSYLPESQWDTPLDYEAFAALWAVLGHGGIVAHDDTVDLARLARYAMEFCTIESCGKCTPCRIGSTRGVEVMDKIIDGRDRPKQIKLLRDLCDTMLAGSLCAMGGMTPYPVLSALNHFPEDFGAAEPSNLPTKAA</sequence>
<dbReference type="Gene3D" id="3.40.50.11540">
    <property type="entry name" value="NADH-ubiquinone oxidoreductase 51kDa subunit"/>
    <property type="match status" value="1"/>
</dbReference>
<dbReference type="FunFam" id="3.40.50.11540:FF:000001">
    <property type="entry name" value="NADH dehydrogenase [ubiquinone] flavoprotein 1, mitochondrial"/>
    <property type="match status" value="1"/>
</dbReference>
<proteinExistence type="inferred from homology"/>
<evidence type="ECO:0000256" key="4">
    <source>
        <dbReference type="ARBA" id="ARBA00022485"/>
    </source>
</evidence>
<dbReference type="OrthoDB" id="9805533at2"/>
<keyword evidence="6" id="KW-0408">Iron</keyword>
<dbReference type="Proteomes" id="UP000334380">
    <property type="component" value="Unassembled WGS sequence"/>
</dbReference>
<evidence type="ECO:0000256" key="6">
    <source>
        <dbReference type="ARBA" id="ARBA00023004"/>
    </source>
</evidence>